<dbReference type="GO" id="GO:0046872">
    <property type="term" value="F:metal ion binding"/>
    <property type="evidence" value="ECO:0007669"/>
    <property type="project" value="UniProtKB-KW"/>
</dbReference>
<dbReference type="PANTHER" id="PTHR22930:SF259">
    <property type="entry name" value="OS08G0106900 PROTEIN"/>
    <property type="match status" value="1"/>
</dbReference>
<comment type="similarity">
    <text evidence="3">Belongs to the HARBI1 family.</text>
</comment>
<accession>A0A2P6QF87</accession>
<evidence type="ECO:0000313" key="11">
    <source>
        <dbReference type="Proteomes" id="UP000238479"/>
    </source>
</evidence>
<evidence type="ECO:0000256" key="3">
    <source>
        <dbReference type="ARBA" id="ARBA00006958"/>
    </source>
</evidence>
<dbReference type="GO" id="GO:0016787">
    <property type="term" value="F:hydrolase activity"/>
    <property type="evidence" value="ECO:0007669"/>
    <property type="project" value="UniProtKB-KW"/>
</dbReference>
<keyword evidence="5" id="KW-0479">Metal-binding</keyword>
<evidence type="ECO:0000259" key="9">
    <source>
        <dbReference type="Pfam" id="PF26138"/>
    </source>
</evidence>
<dbReference type="STRING" id="74649.A0A2P6QF87"/>
<keyword evidence="6" id="KW-0378">Hydrolase</keyword>
<dbReference type="GO" id="GO:0005634">
    <property type="term" value="C:nucleus"/>
    <property type="evidence" value="ECO:0007669"/>
    <property type="project" value="UniProtKB-SubCell"/>
</dbReference>
<dbReference type="InterPro" id="IPR045249">
    <property type="entry name" value="HARBI1-like"/>
</dbReference>
<evidence type="ECO:0000256" key="6">
    <source>
        <dbReference type="ARBA" id="ARBA00022801"/>
    </source>
</evidence>
<name>A0A2P6QF87_ROSCH</name>
<dbReference type="AlphaFoldDB" id="A0A2P6QF87"/>
<dbReference type="Gramene" id="PRQ32818">
    <property type="protein sequence ID" value="PRQ32818"/>
    <property type="gene ID" value="RchiOBHm_Chr5g0050651"/>
</dbReference>
<evidence type="ECO:0000256" key="7">
    <source>
        <dbReference type="ARBA" id="ARBA00023242"/>
    </source>
</evidence>
<dbReference type="InterPro" id="IPR027806">
    <property type="entry name" value="HARBI1_dom"/>
</dbReference>
<dbReference type="Proteomes" id="UP000238479">
    <property type="component" value="Chromosome 5"/>
</dbReference>
<evidence type="ECO:0000256" key="5">
    <source>
        <dbReference type="ARBA" id="ARBA00022723"/>
    </source>
</evidence>
<comment type="subcellular location">
    <subcellularLocation>
        <location evidence="2">Nucleus</location>
    </subcellularLocation>
</comment>
<keyword evidence="7" id="KW-0539">Nucleus</keyword>
<evidence type="ECO:0000256" key="2">
    <source>
        <dbReference type="ARBA" id="ARBA00004123"/>
    </source>
</evidence>
<gene>
    <name evidence="10" type="ORF">RchiOBHm_Chr5g0050651</name>
</gene>
<sequence length="258" mass="29769">MSEMDMYGADEEEEQFYEAVKILLMAIQAMVYVLYDLVFSIRGERIRRPLTRRPVTSSGYIYMHKILDRDPQIFREVYRMYPDVFRKLCSILKVKTPLRDTRHICVEEMLPTFLLVVGQNNRYSEARLIFERSHFTVSKSFNKVLKALNTIAPEFMAKPESVPPNIRESTKFYPYFKDCVGAIDGTHIPATVVGREVSRYQNRHGKISQNVLAACNFDLQFTYVISGWEGSAHNSKVLNDAISRRNGLKVPPGIVNIT</sequence>
<dbReference type="GO" id="GO:0004518">
    <property type="term" value="F:nuclease activity"/>
    <property type="evidence" value="ECO:0007669"/>
    <property type="project" value="UniProtKB-KW"/>
</dbReference>
<protein>
    <submittedName>
        <fullName evidence="10">Putative harbinger transposase-derived nuclease domain-containing protein</fullName>
    </submittedName>
</protein>
<keyword evidence="11" id="KW-1185">Reference proteome</keyword>
<dbReference type="PANTHER" id="PTHR22930">
    <property type="match status" value="1"/>
</dbReference>
<evidence type="ECO:0000256" key="1">
    <source>
        <dbReference type="ARBA" id="ARBA00001968"/>
    </source>
</evidence>
<dbReference type="InterPro" id="IPR058353">
    <property type="entry name" value="DUF8040"/>
</dbReference>
<dbReference type="OMA" id="NERFRMI"/>
<evidence type="ECO:0000313" key="10">
    <source>
        <dbReference type="EMBL" id="PRQ32818.1"/>
    </source>
</evidence>
<evidence type="ECO:0000259" key="8">
    <source>
        <dbReference type="Pfam" id="PF13359"/>
    </source>
</evidence>
<organism evidence="10 11">
    <name type="scientific">Rosa chinensis</name>
    <name type="common">China rose</name>
    <dbReference type="NCBI Taxonomy" id="74649"/>
    <lineage>
        <taxon>Eukaryota</taxon>
        <taxon>Viridiplantae</taxon>
        <taxon>Streptophyta</taxon>
        <taxon>Embryophyta</taxon>
        <taxon>Tracheophyta</taxon>
        <taxon>Spermatophyta</taxon>
        <taxon>Magnoliopsida</taxon>
        <taxon>eudicotyledons</taxon>
        <taxon>Gunneridae</taxon>
        <taxon>Pentapetalae</taxon>
        <taxon>rosids</taxon>
        <taxon>fabids</taxon>
        <taxon>Rosales</taxon>
        <taxon>Rosaceae</taxon>
        <taxon>Rosoideae</taxon>
        <taxon>Rosoideae incertae sedis</taxon>
        <taxon>Rosa</taxon>
    </lineage>
</organism>
<feature type="domain" description="DUF8040" evidence="9">
    <location>
        <begin position="58"/>
        <end position="148"/>
    </location>
</feature>
<evidence type="ECO:0000256" key="4">
    <source>
        <dbReference type="ARBA" id="ARBA00022722"/>
    </source>
</evidence>
<keyword evidence="4" id="KW-0540">Nuclease</keyword>
<reference evidence="10 11" key="1">
    <citation type="journal article" date="2018" name="Nat. Genet.">
        <title>The Rosa genome provides new insights in the design of modern roses.</title>
        <authorList>
            <person name="Bendahmane M."/>
        </authorList>
    </citation>
    <scope>NUCLEOTIDE SEQUENCE [LARGE SCALE GENOMIC DNA]</scope>
    <source>
        <strain evidence="11">cv. Old Blush</strain>
    </source>
</reference>
<comment type="cofactor">
    <cofactor evidence="1">
        <name>a divalent metal cation</name>
        <dbReference type="ChEBI" id="CHEBI:60240"/>
    </cofactor>
</comment>
<feature type="domain" description="DDE Tnp4" evidence="8">
    <location>
        <begin position="183"/>
        <end position="241"/>
    </location>
</feature>
<comment type="caution">
    <text evidence="10">The sequence shown here is derived from an EMBL/GenBank/DDBJ whole genome shotgun (WGS) entry which is preliminary data.</text>
</comment>
<dbReference type="EMBL" id="PDCK01000043">
    <property type="protein sequence ID" value="PRQ32818.1"/>
    <property type="molecule type" value="Genomic_DNA"/>
</dbReference>
<dbReference type="Pfam" id="PF13359">
    <property type="entry name" value="DDE_Tnp_4"/>
    <property type="match status" value="1"/>
</dbReference>
<proteinExistence type="inferred from homology"/>
<dbReference type="Pfam" id="PF26138">
    <property type="entry name" value="DUF8040"/>
    <property type="match status" value="1"/>
</dbReference>